<dbReference type="OrthoDB" id="5703702at2"/>
<keyword evidence="3" id="KW-1185">Reference proteome</keyword>
<dbReference type="Proteomes" id="UP000316093">
    <property type="component" value="Chromosome"/>
</dbReference>
<proteinExistence type="predicted"/>
<evidence type="ECO:0000313" key="2">
    <source>
        <dbReference type="EMBL" id="QDE39516.1"/>
    </source>
</evidence>
<reference evidence="2 3" key="1">
    <citation type="submission" date="2019-06" db="EMBL/GenBank/DDBJ databases">
        <title>A complete genome sequence for Luteibacter pinisoli MAH-14.</title>
        <authorList>
            <person name="Baltrus D.A."/>
        </authorList>
    </citation>
    <scope>NUCLEOTIDE SEQUENCE [LARGE SCALE GENOMIC DNA]</scope>
    <source>
        <strain evidence="2 3">MAH-14</strain>
    </source>
</reference>
<accession>A0A4Y5Z3M7</accession>
<sequence>MTKQIIAAMAMLAVAQAAFAGDGVTLKKPVTFNDDADIAKSVLDECKLEDELPDAIMASAKENGVTVDVSADANTAGAGRVLELEIYEAVADGNAFMGHHKSMAVKGKLYEGGQVIGNFKDRRISMGGALGQFKSSCSVLVRITKEIGEDVATWLKEPGKNAKLGDLE</sequence>
<organism evidence="2 3">
    <name type="scientific">Luteibacter pinisoli</name>
    <dbReference type="NCBI Taxonomy" id="2589080"/>
    <lineage>
        <taxon>Bacteria</taxon>
        <taxon>Pseudomonadati</taxon>
        <taxon>Pseudomonadota</taxon>
        <taxon>Gammaproteobacteria</taxon>
        <taxon>Lysobacterales</taxon>
        <taxon>Rhodanobacteraceae</taxon>
        <taxon>Luteibacter</taxon>
    </lineage>
</organism>
<feature type="chain" id="PRO_5021379890" description="DUF2380 domain-containing protein" evidence="1">
    <location>
        <begin position="21"/>
        <end position="168"/>
    </location>
</feature>
<evidence type="ECO:0000313" key="3">
    <source>
        <dbReference type="Proteomes" id="UP000316093"/>
    </source>
</evidence>
<name>A0A4Y5Z3M7_9GAMM</name>
<dbReference type="EMBL" id="CP041046">
    <property type="protein sequence ID" value="QDE39516.1"/>
    <property type="molecule type" value="Genomic_DNA"/>
</dbReference>
<evidence type="ECO:0008006" key="4">
    <source>
        <dbReference type="Google" id="ProtNLM"/>
    </source>
</evidence>
<dbReference type="KEGG" id="lpy:FIV34_10040"/>
<dbReference type="RefSeq" id="WP_139982244.1">
    <property type="nucleotide sequence ID" value="NZ_CP041046.1"/>
</dbReference>
<keyword evidence="1" id="KW-0732">Signal</keyword>
<evidence type="ECO:0000256" key="1">
    <source>
        <dbReference type="SAM" id="SignalP"/>
    </source>
</evidence>
<protein>
    <recommendedName>
        <fullName evidence="4">DUF2380 domain-containing protein</fullName>
    </recommendedName>
</protein>
<gene>
    <name evidence="2" type="ORF">FIV34_10040</name>
</gene>
<dbReference type="AlphaFoldDB" id="A0A4Y5Z3M7"/>
<feature type="signal peptide" evidence="1">
    <location>
        <begin position="1"/>
        <end position="20"/>
    </location>
</feature>